<dbReference type="RefSeq" id="WP_013760246.1">
    <property type="nucleotide sequence ID" value="NC_015501.1"/>
</dbReference>
<evidence type="ECO:0000313" key="1">
    <source>
        <dbReference type="EMBL" id="AEE12728.1"/>
    </source>
</evidence>
<dbReference type="HOGENOM" id="CLU_1377058_0_0_10"/>
<proteinExistence type="predicted"/>
<protein>
    <recommendedName>
        <fullName evidence="3">Lipoprotein</fullName>
    </recommendedName>
</protein>
<keyword evidence="2" id="KW-1185">Reference proteome</keyword>
<reference evidence="2" key="1">
    <citation type="submission" date="2011-04" db="EMBL/GenBank/DDBJ databases">
        <title>The complete genome of Porphyromonas asaccharolytica DSM 20707.</title>
        <authorList>
            <person name="Lucas S."/>
            <person name="Han J."/>
            <person name="Lapidus A."/>
            <person name="Bruce D."/>
            <person name="Goodwin L."/>
            <person name="Pitluck S."/>
            <person name="Peters L."/>
            <person name="Kyrpides N."/>
            <person name="Mavromatis K."/>
            <person name="Ivanova N."/>
            <person name="Ovchinnikova G."/>
            <person name="Pagani I."/>
            <person name="Lu M."/>
            <person name="Detter J.C."/>
            <person name="Tapia R."/>
            <person name="Han C."/>
            <person name="Land M."/>
            <person name="Hauser L."/>
            <person name="Markowitz V."/>
            <person name="Cheng J.-F."/>
            <person name="Hugenholtz P."/>
            <person name="Woyke T."/>
            <person name="Wu D."/>
            <person name="Gronow S."/>
            <person name="Wellnitz S."/>
            <person name="Brambilla E."/>
            <person name="Klenk H.-P."/>
            <person name="Eisen J.A."/>
        </authorList>
    </citation>
    <scope>NUCLEOTIDE SEQUENCE [LARGE SCALE GENOMIC DNA]</scope>
    <source>
        <strain evidence="2">ATCC 25260 / DSM 20707 / VPI 4198</strain>
    </source>
</reference>
<gene>
    <name evidence="1" type="ordered locus">Poras_0781</name>
</gene>
<organism evidence="1 2">
    <name type="scientific">Porphyromonas asaccharolytica (strain ATCC 25260 / DSM 20707 / BCRC 10618 / CCUG 7834 / JCM 6326 / LMG 13178 / VPI 4198 / B440)</name>
    <name type="common">Bacteroides asaccharolyticus</name>
    <dbReference type="NCBI Taxonomy" id="879243"/>
    <lineage>
        <taxon>Bacteria</taxon>
        <taxon>Pseudomonadati</taxon>
        <taxon>Bacteroidota</taxon>
        <taxon>Bacteroidia</taxon>
        <taxon>Bacteroidales</taxon>
        <taxon>Porphyromonadaceae</taxon>
        <taxon>Porphyromonas</taxon>
    </lineage>
</organism>
<dbReference type="AlphaFoldDB" id="F4KK03"/>
<evidence type="ECO:0000313" key="2">
    <source>
        <dbReference type="Proteomes" id="UP000006545"/>
    </source>
</evidence>
<dbReference type="PROSITE" id="PS51257">
    <property type="entry name" value="PROKAR_LIPOPROTEIN"/>
    <property type="match status" value="1"/>
</dbReference>
<dbReference type="EMBL" id="CP002689">
    <property type="protein sequence ID" value="AEE12728.1"/>
    <property type="molecule type" value="Genomic_DNA"/>
</dbReference>
<dbReference type="KEGG" id="pah:Poras_0781"/>
<accession>F4KK03</accession>
<evidence type="ECO:0008006" key="3">
    <source>
        <dbReference type="Google" id="ProtNLM"/>
    </source>
</evidence>
<name>F4KK03_PORAD</name>
<sequence>MTNKHFYAVLVLAFTLFALQSCDPKTPVRKPVVEATVPSVKVFEIPLDVSSALDVSQKTTLDLRDAQEKVLYEDCLSWDMSDVINSSGFSQAEIKSIRLDKMTIECIKPEGVDLTLFAPMRLYAGQNYKLIAETNAENAHPNLLDLVLHEKDLAQYITADQLPIRISTTRDKISEWPYGDTNVYVKITLSITSTVRAK</sequence>
<dbReference type="Proteomes" id="UP000006545">
    <property type="component" value="Chromosome"/>
</dbReference>